<dbReference type="GeneID" id="108743079"/>
<reference evidence="9" key="1">
    <citation type="submission" date="2025-08" db="UniProtKB">
        <authorList>
            <consortium name="RefSeq"/>
        </authorList>
    </citation>
    <scope>IDENTIFICATION</scope>
    <source>
        <tissue evidence="9">Entire body</tissue>
    </source>
</reference>
<accession>A0A1W4XND9</accession>
<dbReference type="GO" id="GO:0005615">
    <property type="term" value="C:extracellular space"/>
    <property type="evidence" value="ECO:0007669"/>
    <property type="project" value="TreeGrafter"/>
</dbReference>
<dbReference type="Pfam" id="PF13883">
    <property type="entry name" value="CREG_beta-barrel"/>
    <property type="match status" value="1"/>
</dbReference>
<dbReference type="Proteomes" id="UP000192223">
    <property type="component" value="Unplaced"/>
</dbReference>
<dbReference type="InterPro" id="IPR055343">
    <property type="entry name" value="CREG_beta-barrel"/>
</dbReference>
<dbReference type="KEGG" id="apln:108743079"/>
<evidence type="ECO:0000259" key="7">
    <source>
        <dbReference type="Pfam" id="PF13883"/>
    </source>
</evidence>
<dbReference type="GO" id="GO:0005737">
    <property type="term" value="C:cytoplasm"/>
    <property type="evidence" value="ECO:0007669"/>
    <property type="project" value="UniProtKB-ARBA"/>
</dbReference>
<evidence type="ECO:0000256" key="1">
    <source>
        <dbReference type="ARBA" id="ARBA00004613"/>
    </source>
</evidence>
<dbReference type="STRING" id="224129.A0A1W4XND9"/>
<keyword evidence="5" id="KW-0325">Glycoprotein</keyword>
<organism evidence="8 9">
    <name type="scientific">Agrilus planipennis</name>
    <name type="common">Emerald ash borer</name>
    <name type="synonym">Agrilus marcopoli</name>
    <dbReference type="NCBI Taxonomy" id="224129"/>
    <lineage>
        <taxon>Eukaryota</taxon>
        <taxon>Metazoa</taxon>
        <taxon>Ecdysozoa</taxon>
        <taxon>Arthropoda</taxon>
        <taxon>Hexapoda</taxon>
        <taxon>Insecta</taxon>
        <taxon>Pterygota</taxon>
        <taxon>Neoptera</taxon>
        <taxon>Endopterygota</taxon>
        <taxon>Coleoptera</taxon>
        <taxon>Polyphaga</taxon>
        <taxon>Elateriformia</taxon>
        <taxon>Buprestoidea</taxon>
        <taxon>Buprestidae</taxon>
        <taxon>Agrilinae</taxon>
        <taxon>Agrilus</taxon>
    </lineage>
</organism>
<keyword evidence="3" id="KW-0964">Secreted</keyword>
<evidence type="ECO:0000256" key="2">
    <source>
        <dbReference type="ARBA" id="ARBA00009230"/>
    </source>
</evidence>
<dbReference type="InterPro" id="IPR012349">
    <property type="entry name" value="Split_barrel_FMN-bd"/>
</dbReference>
<sequence>MLIFVALSFLFVITSSQGPPDPSNDAAVARYVIHNSDWASMATISTLNATLNYPFVSVKSMADGPSSNGTGVPYFYITPREVSGQDIQRDNRVTIMATLAQSDYCAQQSLDPQSPRCPRAIISGRLVEIPQNASDYQFARDSLFSRHPGMDSWPAALRFYVAKLNIEQVLVWAQVGRMRNVPLSDYFNPPA</sequence>
<dbReference type="RefSeq" id="XP_018333998.1">
    <property type="nucleotide sequence ID" value="XM_018478496.2"/>
</dbReference>
<dbReference type="FunCoup" id="A0A1W4XND9">
    <property type="interactions" value="17"/>
</dbReference>
<evidence type="ECO:0000313" key="9">
    <source>
        <dbReference type="RefSeq" id="XP_018333998.1"/>
    </source>
</evidence>
<comment type="similarity">
    <text evidence="2">Belongs to the CREG family.</text>
</comment>
<feature type="chain" id="PRO_5010720980" evidence="6">
    <location>
        <begin position="17"/>
        <end position="191"/>
    </location>
</feature>
<dbReference type="AlphaFoldDB" id="A0A1W4XND9"/>
<dbReference type="SUPFAM" id="SSF50475">
    <property type="entry name" value="FMN-binding split barrel"/>
    <property type="match status" value="1"/>
</dbReference>
<dbReference type="FunFam" id="2.30.110.10:FF:000004">
    <property type="entry name" value="Cellular repressor of E1A-stimulated genes 1"/>
    <property type="match status" value="1"/>
</dbReference>
<feature type="signal peptide" evidence="6">
    <location>
        <begin position="1"/>
        <end position="16"/>
    </location>
</feature>
<evidence type="ECO:0000256" key="6">
    <source>
        <dbReference type="SAM" id="SignalP"/>
    </source>
</evidence>
<dbReference type="PANTHER" id="PTHR13343:SF17">
    <property type="entry name" value="CELLULAR REPRESSOR OF E1A-STIMULATED GENES, ISOFORM A"/>
    <property type="match status" value="1"/>
</dbReference>
<keyword evidence="4 6" id="KW-0732">Signal</keyword>
<evidence type="ECO:0000313" key="8">
    <source>
        <dbReference type="Proteomes" id="UP000192223"/>
    </source>
</evidence>
<protein>
    <submittedName>
        <fullName evidence="9">Protein CREG1-like</fullName>
    </submittedName>
</protein>
<dbReference type="InParanoid" id="A0A1W4XND9"/>
<dbReference type="OrthoDB" id="46836at2759"/>
<evidence type="ECO:0000256" key="5">
    <source>
        <dbReference type="ARBA" id="ARBA00023180"/>
    </source>
</evidence>
<comment type="subcellular location">
    <subcellularLocation>
        <location evidence="1">Secreted</location>
    </subcellularLocation>
</comment>
<keyword evidence="8" id="KW-1185">Reference proteome</keyword>
<evidence type="ECO:0000256" key="4">
    <source>
        <dbReference type="ARBA" id="ARBA00022729"/>
    </source>
</evidence>
<dbReference type="PANTHER" id="PTHR13343">
    <property type="entry name" value="CREG1 PROTEIN"/>
    <property type="match status" value="1"/>
</dbReference>
<feature type="domain" description="CREG-like beta-barrel" evidence="7">
    <location>
        <begin position="20"/>
        <end position="188"/>
    </location>
</feature>
<dbReference type="GO" id="GO:0012505">
    <property type="term" value="C:endomembrane system"/>
    <property type="evidence" value="ECO:0007669"/>
    <property type="project" value="UniProtKB-ARBA"/>
</dbReference>
<evidence type="ECO:0000256" key="3">
    <source>
        <dbReference type="ARBA" id="ARBA00022525"/>
    </source>
</evidence>
<gene>
    <name evidence="9" type="primary">LOC108743079</name>
</gene>
<name>A0A1W4XND9_AGRPL</name>
<proteinExistence type="inferred from homology"/>
<dbReference type="Gene3D" id="2.30.110.10">
    <property type="entry name" value="Electron Transport, Fmn-binding Protein, Chain A"/>
    <property type="match status" value="1"/>
</dbReference>